<evidence type="ECO:0000256" key="1">
    <source>
        <dbReference type="PROSITE-ProRule" id="PRU00169"/>
    </source>
</evidence>
<name>A0A2W7I3B6_9PROT</name>
<dbReference type="GO" id="GO:0000160">
    <property type="term" value="P:phosphorelay signal transduction system"/>
    <property type="evidence" value="ECO:0007669"/>
    <property type="project" value="InterPro"/>
</dbReference>
<organism evidence="3 4">
    <name type="scientific">Humitalea rosea</name>
    <dbReference type="NCBI Taxonomy" id="990373"/>
    <lineage>
        <taxon>Bacteria</taxon>
        <taxon>Pseudomonadati</taxon>
        <taxon>Pseudomonadota</taxon>
        <taxon>Alphaproteobacteria</taxon>
        <taxon>Acetobacterales</taxon>
        <taxon>Roseomonadaceae</taxon>
        <taxon>Humitalea</taxon>
    </lineage>
</organism>
<accession>A0A2W7I3B6</accession>
<reference evidence="3 4" key="1">
    <citation type="submission" date="2018-06" db="EMBL/GenBank/DDBJ databases">
        <title>Genomic Encyclopedia of Archaeal and Bacterial Type Strains, Phase II (KMG-II): from individual species to whole genera.</title>
        <authorList>
            <person name="Goeker M."/>
        </authorList>
    </citation>
    <scope>NUCLEOTIDE SEQUENCE [LARGE SCALE GENOMIC DNA]</scope>
    <source>
        <strain evidence="3 4">DSM 24525</strain>
    </source>
</reference>
<sequence>MKALRVLVMEDEVLIGLLFAEILKELGHDVYAIESTEAGGIAAAARIRPELVIADGRLGKGSGIAAVEEILRGGFVPHVFVSGDVPSIKAQHPHAIVLQKPFQEPDLIRAIHAALAAPPIP</sequence>
<dbReference type="RefSeq" id="WP_111399672.1">
    <property type="nucleotide sequence ID" value="NZ_QKYU01000023.1"/>
</dbReference>
<keyword evidence="4" id="KW-1185">Reference proteome</keyword>
<dbReference type="Proteomes" id="UP000249688">
    <property type="component" value="Unassembled WGS sequence"/>
</dbReference>
<feature type="modified residue" description="4-aspartylphosphate" evidence="1">
    <location>
        <position position="55"/>
    </location>
</feature>
<dbReference type="SUPFAM" id="SSF52172">
    <property type="entry name" value="CheY-like"/>
    <property type="match status" value="1"/>
</dbReference>
<dbReference type="OrthoDB" id="582170at2"/>
<comment type="caution">
    <text evidence="3">The sequence shown here is derived from an EMBL/GenBank/DDBJ whole genome shotgun (WGS) entry which is preliminary data.</text>
</comment>
<dbReference type="EMBL" id="QKYU01000023">
    <property type="protein sequence ID" value="PZW40808.1"/>
    <property type="molecule type" value="Genomic_DNA"/>
</dbReference>
<dbReference type="InterPro" id="IPR011006">
    <property type="entry name" value="CheY-like_superfamily"/>
</dbReference>
<dbReference type="PROSITE" id="PS50110">
    <property type="entry name" value="RESPONSE_REGULATORY"/>
    <property type="match status" value="1"/>
</dbReference>
<evidence type="ECO:0000313" key="3">
    <source>
        <dbReference type="EMBL" id="PZW40808.1"/>
    </source>
</evidence>
<evidence type="ECO:0000313" key="4">
    <source>
        <dbReference type="Proteomes" id="UP000249688"/>
    </source>
</evidence>
<dbReference type="InterPro" id="IPR001789">
    <property type="entry name" value="Sig_transdc_resp-reg_receiver"/>
</dbReference>
<dbReference type="AlphaFoldDB" id="A0A2W7I3B6"/>
<dbReference type="Gene3D" id="3.40.50.2300">
    <property type="match status" value="1"/>
</dbReference>
<gene>
    <name evidence="3" type="ORF">C8P66_12314</name>
</gene>
<feature type="domain" description="Response regulatory" evidence="2">
    <location>
        <begin position="5"/>
        <end position="115"/>
    </location>
</feature>
<dbReference type="SMART" id="SM00448">
    <property type="entry name" value="REC"/>
    <property type="match status" value="1"/>
</dbReference>
<protein>
    <submittedName>
        <fullName evidence="3">CheY-like chemotaxis protein</fullName>
    </submittedName>
</protein>
<keyword evidence="1" id="KW-0597">Phosphoprotein</keyword>
<proteinExistence type="predicted"/>
<evidence type="ECO:0000259" key="2">
    <source>
        <dbReference type="PROSITE" id="PS50110"/>
    </source>
</evidence>